<organism evidence="3 4">
    <name type="scientific">Anaerotalea alkaliphila</name>
    <dbReference type="NCBI Taxonomy" id="2662126"/>
    <lineage>
        <taxon>Bacteria</taxon>
        <taxon>Bacillati</taxon>
        <taxon>Bacillota</taxon>
        <taxon>Clostridia</taxon>
        <taxon>Eubacteriales</taxon>
        <taxon>Anaerotalea</taxon>
    </lineage>
</organism>
<accession>A0A7X5HUP8</accession>
<dbReference type="Proteomes" id="UP000461585">
    <property type="component" value="Unassembled WGS sequence"/>
</dbReference>
<name>A0A7X5HUP8_9FIRM</name>
<keyword evidence="4" id="KW-1185">Reference proteome</keyword>
<comment type="caution">
    <text evidence="3">The sequence shown here is derived from an EMBL/GenBank/DDBJ whole genome shotgun (WGS) entry which is preliminary data.</text>
</comment>
<dbReference type="Pfam" id="PF07331">
    <property type="entry name" value="TctB"/>
    <property type="match status" value="1"/>
</dbReference>
<feature type="transmembrane region" description="Helical" evidence="1">
    <location>
        <begin position="120"/>
        <end position="138"/>
    </location>
</feature>
<keyword evidence="1" id="KW-0472">Membrane</keyword>
<evidence type="ECO:0000313" key="3">
    <source>
        <dbReference type="EMBL" id="NDL67003.1"/>
    </source>
</evidence>
<gene>
    <name evidence="3" type="ORF">GXN74_04480</name>
</gene>
<evidence type="ECO:0000256" key="1">
    <source>
        <dbReference type="SAM" id="Phobius"/>
    </source>
</evidence>
<dbReference type="EMBL" id="JAAEEH010000008">
    <property type="protein sequence ID" value="NDL67003.1"/>
    <property type="molecule type" value="Genomic_DNA"/>
</dbReference>
<feature type="transmembrane region" description="Helical" evidence="1">
    <location>
        <begin position="42"/>
        <end position="60"/>
    </location>
</feature>
<evidence type="ECO:0000259" key="2">
    <source>
        <dbReference type="Pfam" id="PF07331"/>
    </source>
</evidence>
<feature type="transmembrane region" description="Helical" evidence="1">
    <location>
        <begin position="7"/>
        <end position="30"/>
    </location>
</feature>
<keyword evidence="1" id="KW-0812">Transmembrane</keyword>
<feature type="domain" description="DUF1468" evidence="2">
    <location>
        <begin position="10"/>
        <end position="146"/>
    </location>
</feature>
<dbReference type="InterPro" id="IPR009936">
    <property type="entry name" value="DUF1468"/>
</dbReference>
<proteinExistence type="predicted"/>
<dbReference type="RefSeq" id="WP_162369728.1">
    <property type="nucleotide sequence ID" value="NZ_JAAEEH010000008.1"/>
</dbReference>
<dbReference type="AlphaFoldDB" id="A0A7X5HUP8"/>
<evidence type="ECO:0000313" key="4">
    <source>
        <dbReference type="Proteomes" id="UP000461585"/>
    </source>
</evidence>
<sequence length="150" mass="16252">MRIKTNLTSGIIFGVLSIILLLLVPAQVAIPTFDTGGPSPRIIPYLVLSGMLLCSIGLIVESLVFKREKVVVFDFKVEKAGLLVLGLVLLFGILMVQFGYIVGVVVVLPLLLHALGERKPFIYIFTLAGGIGVYYLFIEIFNISLPAFGG</sequence>
<reference evidence="3 4" key="1">
    <citation type="submission" date="2020-01" db="EMBL/GenBank/DDBJ databases">
        <title>Anaeroalcalibacter tamaniensis gen. nov., sp. nov., moderately halophilic strictly anaerobic fermenter bacterium from mud volcano of Taman peninsula.</title>
        <authorList>
            <person name="Frolova A."/>
            <person name="Merkel A.Y."/>
            <person name="Slobodkin A.I."/>
        </authorList>
    </citation>
    <scope>NUCLEOTIDE SEQUENCE [LARGE SCALE GENOMIC DNA]</scope>
    <source>
        <strain evidence="3 4">F-3ap</strain>
    </source>
</reference>
<feature type="transmembrane region" description="Helical" evidence="1">
    <location>
        <begin position="81"/>
        <end position="108"/>
    </location>
</feature>
<keyword evidence="1" id="KW-1133">Transmembrane helix</keyword>
<protein>
    <submittedName>
        <fullName evidence="3">Tripartite tricarboxylate transporter TctB family protein</fullName>
    </submittedName>
</protein>